<reference evidence="3 4" key="2">
    <citation type="journal article" date="2013" name="PLoS ONE">
        <title>Whole genome mapping and re-organization of the nuclear and mitochondrial genomes of Babesia microti isolates.</title>
        <authorList>
            <person name="Cornillot E."/>
            <person name="Dassouli A."/>
            <person name="Garg A."/>
            <person name="Pachikara N."/>
            <person name="Randazzo S."/>
            <person name="Depoix D."/>
            <person name="Carcy B."/>
            <person name="Delbecq S."/>
            <person name="Frutos R."/>
            <person name="Silva J.C."/>
            <person name="Sutton R."/>
            <person name="Krause P.J."/>
            <person name="Mamoun C.B."/>
        </authorList>
    </citation>
    <scope>NUCLEOTIDE SEQUENCE [LARGE SCALE GENOMIC DNA]</scope>
    <source>
        <strain evidence="3 4">RI</strain>
    </source>
</reference>
<feature type="signal peptide" evidence="2">
    <location>
        <begin position="1"/>
        <end position="22"/>
    </location>
</feature>
<evidence type="ECO:0000256" key="2">
    <source>
        <dbReference type="SAM" id="SignalP"/>
    </source>
</evidence>
<dbReference type="EMBL" id="FO082872">
    <property type="protein sequence ID" value="CCF73186.1"/>
    <property type="molecule type" value="Genomic_DNA"/>
</dbReference>
<proteinExistence type="predicted"/>
<feature type="region of interest" description="Disordered" evidence="1">
    <location>
        <begin position="45"/>
        <end position="94"/>
    </location>
</feature>
<dbReference type="SUPFAM" id="SSF56281">
    <property type="entry name" value="Metallo-hydrolase/oxidoreductase"/>
    <property type="match status" value="1"/>
</dbReference>
<dbReference type="InterPro" id="IPR036866">
    <property type="entry name" value="RibonucZ/Hydroxyglut_hydro"/>
</dbReference>
<gene>
    <name evidence="3" type="ORF">BMR1_02g00100</name>
</gene>
<dbReference type="PANTHER" id="PTHR46018">
    <property type="entry name" value="ZINC PHOSPHODIESTERASE ELAC PROTEIN 1"/>
    <property type="match status" value="1"/>
</dbReference>
<dbReference type="EC" id="3.1.26.11" evidence="3"/>
<dbReference type="VEuPathDB" id="PiroplasmaDB:BMR1_02g00100"/>
<dbReference type="AlphaFoldDB" id="I7IFY6"/>
<name>I7IFY6_BABMR</name>
<protein>
    <submittedName>
        <fullName evidence="3">Ribonuclease Z</fullName>
        <ecNumber evidence="3">3.1.26.11</ecNumber>
    </submittedName>
</protein>
<keyword evidence="2" id="KW-0732">Signal</keyword>
<accession>I7IFY6</accession>
<dbReference type="GO" id="GO:0005634">
    <property type="term" value="C:nucleus"/>
    <property type="evidence" value="ECO:0007669"/>
    <property type="project" value="TreeGrafter"/>
</dbReference>
<feature type="chain" id="PRO_5003710309" evidence="2">
    <location>
        <begin position="23"/>
        <end position="833"/>
    </location>
</feature>
<reference evidence="3 4" key="3">
    <citation type="journal article" date="2016" name="Sci. Rep.">
        <title>Genome-wide diversity and gene expression profiling of Babesia microti isolates identify polymorphic genes that mediate host-pathogen interactions.</title>
        <authorList>
            <person name="Silva J.C."/>
            <person name="Cornillot E."/>
            <person name="McCracken C."/>
            <person name="Usmani-Brown S."/>
            <person name="Dwivedi A."/>
            <person name="Ifeonu O.O."/>
            <person name="Crabtree J."/>
            <person name="Gotia H.T."/>
            <person name="Virji A.Z."/>
            <person name="Reynes C."/>
            <person name="Colinge J."/>
            <person name="Kumar V."/>
            <person name="Lawres L."/>
            <person name="Pazzi J.E."/>
            <person name="Pablo J.V."/>
            <person name="Hung C."/>
            <person name="Brancato J."/>
            <person name="Kumari P."/>
            <person name="Orvis J."/>
            <person name="Tretina K."/>
            <person name="Chibucos M."/>
            <person name="Ott S."/>
            <person name="Sadzewicz L."/>
            <person name="Sengamalay N."/>
            <person name="Shetty A.C."/>
            <person name="Su Q."/>
            <person name="Tallon L."/>
            <person name="Fraser C.M."/>
            <person name="Frutos R."/>
            <person name="Molina D.M."/>
            <person name="Krause P.J."/>
            <person name="Ben Mamoun C."/>
        </authorList>
    </citation>
    <scope>NUCLEOTIDE SEQUENCE [LARGE SCALE GENOMIC DNA]</scope>
    <source>
        <strain evidence="3 4">RI</strain>
    </source>
</reference>
<dbReference type="KEGG" id="bmic:BMR1_02g00100"/>
<dbReference type="Gene3D" id="3.60.15.10">
    <property type="entry name" value="Ribonuclease Z/Hydroxyacylglutathione hydrolase-like"/>
    <property type="match status" value="2"/>
</dbReference>
<dbReference type="PANTHER" id="PTHR46018:SF2">
    <property type="entry name" value="ZINC PHOSPHODIESTERASE ELAC PROTEIN 1"/>
    <property type="match status" value="1"/>
</dbReference>
<evidence type="ECO:0000313" key="3">
    <source>
        <dbReference type="EMBL" id="CCF73186.1"/>
    </source>
</evidence>
<feature type="compositionally biased region" description="Polar residues" evidence="1">
    <location>
        <begin position="60"/>
        <end position="69"/>
    </location>
</feature>
<dbReference type="OrthoDB" id="527344at2759"/>
<feature type="compositionally biased region" description="Basic and acidic residues" evidence="1">
    <location>
        <begin position="70"/>
        <end position="85"/>
    </location>
</feature>
<keyword evidence="4" id="KW-1185">Reference proteome</keyword>
<organism evidence="3 4">
    <name type="scientific">Babesia microti (strain RI)</name>
    <dbReference type="NCBI Taxonomy" id="1133968"/>
    <lineage>
        <taxon>Eukaryota</taxon>
        <taxon>Sar</taxon>
        <taxon>Alveolata</taxon>
        <taxon>Apicomplexa</taxon>
        <taxon>Aconoidasida</taxon>
        <taxon>Piroplasmida</taxon>
        <taxon>Babesiidae</taxon>
        <taxon>Babesia</taxon>
    </lineage>
</organism>
<sequence length="833" mass="93601">MICSLVPLVLVVPLCKLDLTLSFVHSNNLDRSNRLFLGPENAELPRSASTIDSGKKKSLGQHNVLNNRVDSGKKMTPSDKFDLPKAKGTTGESTTANLSEHIKIVESFVNKITHAWKYPGLKEETHKVLNLFNLELTDEGPSADHGSKIRLESQLDGLMDYNNLERKLEMLIIKNYDKVQQELGELDTLFHKLDKVDIFADAYNKSASQCKDNQSTDQCTENPSIFNLIVNRLMHKSRQLNKSLNKFCNKYLFSSRIIKFLIKIFFPVFNNTLKVKQFNVNDILHFYDVPLSENFEGGNIQIYRNGLPSGKKDAWRLTFLGTGSRRVTTTRGASSIAFEPKGRNGPIWLFDCGEGTRLNLLKQGFSPTKVEKIFLTHLHGDHSLGVFSFISDISKWGKVEIYGPDGIGNMINSVHSAISRCFTHKCVIKELNDVAYDPPTHETFKISTHTNTSSVNGGIKANKDLRYNVVESHNIKLTAVPIRHNLPTVGYVLEELEVLKGKRPRIICLLQDTCDATMLYKFIKCPDVVIHESTYSTVTLSGTKRFISQRDLGLLDEIVVDESARSCYDAASALAMDLAISKRAGALKRIPNDLIRQLAEMKEKQAMVSHRTISKDRNSILKYHLTLLYNLKKRLALFENLVMASNNISDSMVNLKYFLTFQEERNNICSPFSSPELVKFWQEAIKPQLNQCKLTSASINAGTGCDNLLQGIIEDIVWIYGHSTEAMAGRLAGMLRAKSLVLTHFSSRLPGDNNLESILTMKRIESNARREMEFAGENLSLDANGNVTTLPNVNNDTVTNSDNRISAGVKNKKKYCPRVIAAWDGFYIDVPPH</sequence>
<keyword evidence="3" id="KW-0378">Hydrolase</keyword>
<evidence type="ECO:0000313" key="4">
    <source>
        <dbReference type="Proteomes" id="UP000002899"/>
    </source>
</evidence>
<dbReference type="RefSeq" id="XP_012647795.1">
    <property type="nucleotide sequence ID" value="XM_012792341.1"/>
</dbReference>
<reference evidence="3 4" key="1">
    <citation type="journal article" date="2012" name="Nucleic Acids Res.">
        <title>Sequencing of the smallest Apicomplexan genome from the human pathogen Babesia microti.</title>
        <authorList>
            <person name="Cornillot E."/>
            <person name="Hadj-Kaddour K."/>
            <person name="Dassouli A."/>
            <person name="Noel B."/>
            <person name="Ranwez V."/>
            <person name="Vacherie B."/>
            <person name="Augagneur Y."/>
            <person name="Bres V."/>
            <person name="Duclos A."/>
            <person name="Randazzo S."/>
            <person name="Carcy B."/>
            <person name="Debierre-Grockiego F."/>
            <person name="Delbecq S."/>
            <person name="Moubri-Menage K."/>
            <person name="Shams-Eldin H."/>
            <person name="Usmani-Brown S."/>
            <person name="Bringaud F."/>
            <person name="Wincker P."/>
            <person name="Vivares C.P."/>
            <person name="Schwarz R.T."/>
            <person name="Schetters T.P."/>
            <person name="Krause P.J."/>
            <person name="Gorenflot A."/>
            <person name="Berry V."/>
            <person name="Barbe V."/>
            <person name="Ben Mamoun C."/>
        </authorList>
    </citation>
    <scope>NUCLEOTIDE SEQUENCE [LARGE SCALE GENOMIC DNA]</scope>
    <source>
        <strain evidence="3 4">RI</strain>
    </source>
</reference>
<dbReference type="Proteomes" id="UP000002899">
    <property type="component" value="Chromosome II"/>
</dbReference>
<dbReference type="GO" id="GO:0042781">
    <property type="term" value="F:3'-tRNA processing endoribonuclease activity"/>
    <property type="evidence" value="ECO:0007669"/>
    <property type="project" value="UniProtKB-EC"/>
</dbReference>
<evidence type="ECO:0000256" key="1">
    <source>
        <dbReference type="SAM" id="MobiDB-lite"/>
    </source>
</evidence>
<dbReference type="Pfam" id="PF23023">
    <property type="entry name" value="Anti-Pycsar_Apyc1"/>
    <property type="match status" value="1"/>
</dbReference>
<dbReference type="GeneID" id="24423809"/>